<dbReference type="GO" id="GO:0016887">
    <property type="term" value="F:ATP hydrolysis activity"/>
    <property type="evidence" value="ECO:0007669"/>
    <property type="project" value="InterPro"/>
</dbReference>
<evidence type="ECO:0000313" key="2">
    <source>
        <dbReference type="Proteomes" id="UP000234323"/>
    </source>
</evidence>
<dbReference type="PANTHER" id="PTHR22605">
    <property type="entry name" value="RZ-TYPE DOMAIN-CONTAINING PROTEIN"/>
    <property type="match status" value="1"/>
</dbReference>
<proteinExistence type="predicted"/>
<dbReference type="AlphaFoldDB" id="A0A2I1HVR3"/>
<gene>
    <name evidence="1" type="ORF">RhiirA4_432835</name>
</gene>
<name>A0A2I1HVR3_9GLOM</name>
<keyword evidence="2" id="KW-1185">Reference proteome</keyword>
<dbReference type="PANTHER" id="PTHR22605:SF1">
    <property type="entry name" value="RZ-TYPE DOMAIN-CONTAINING PROTEIN"/>
    <property type="match status" value="1"/>
</dbReference>
<dbReference type="InterPro" id="IPR031248">
    <property type="entry name" value="RNF213"/>
</dbReference>
<feature type="non-terminal residue" evidence="1">
    <location>
        <position position="284"/>
    </location>
</feature>
<organism evidence="1 2">
    <name type="scientific">Rhizophagus irregularis</name>
    <dbReference type="NCBI Taxonomy" id="588596"/>
    <lineage>
        <taxon>Eukaryota</taxon>
        <taxon>Fungi</taxon>
        <taxon>Fungi incertae sedis</taxon>
        <taxon>Mucoromycota</taxon>
        <taxon>Glomeromycotina</taxon>
        <taxon>Glomeromycetes</taxon>
        <taxon>Glomerales</taxon>
        <taxon>Glomeraceae</taxon>
        <taxon>Rhizophagus</taxon>
    </lineage>
</organism>
<dbReference type="EMBL" id="LLXI01008465">
    <property type="protein sequence ID" value="PKY62937.1"/>
    <property type="molecule type" value="Genomic_DNA"/>
</dbReference>
<comment type="caution">
    <text evidence="1">The sequence shown here is derived from an EMBL/GenBank/DDBJ whole genome shotgun (WGS) entry which is preliminary data.</text>
</comment>
<dbReference type="GO" id="GO:0004842">
    <property type="term" value="F:ubiquitin-protein transferase activity"/>
    <property type="evidence" value="ECO:0007669"/>
    <property type="project" value="InterPro"/>
</dbReference>
<reference evidence="1 2" key="1">
    <citation type="submission" date="2015-10" db="EMBL/GenBank/DDBJ databases">
        <title>Genome analyses suggest a sexual origin of heterokaryosis in a supposedly ancient asexual fungus.</title>
        <authorList>
            <person name="Ropars J."/>
            <person name="Sedzielewska K."/>
            <person name="Noel J."/>
            <person name="Charron P."/>
            <person name="Farinelli L."/>
            <person name="Marton T."/>
            <person name="Kruger M."/>
            <person name="Pelin A."/>
            <person name="Brachmann A."/>
            <person name="Corradi N."/>
        </authorList>
    </citation>
    <scope>NUCLEOTIDE SEQUENCE [LARGE SCALE GENOMIC DNA]</scope>
    <source>
        <strain evidence="1 2">A4</strain>
    </source>
</reference>
<dbReference type="Proteomes" id="UP000234323">
    <property type="component" value="Unassembled WGS sequence"/>
</dbReference>
<accession>A0A2I1HVR3</accession>
<evidence type="ECO:0000313" key="1">
    <source>
        <dbReference type="EMBL" id="PKY62937.1"/>
    </source>
</evidence>
<protein>
    <submittedName>
        <fullName evidence="1">Uncharacterized protein</fullName>
    </submittedName>
</protein>
<sequence length="284" mass="32918">MEKPLSNQRVTTSAEREKWETEFNDYITPQIKNINETATNYRKKLSEARNKNQKGNLIESEINQTLVMDQRYRSENLPNLWRTIGMISFNSFRAYYMSDTTRNNDYPFLSVFLKYTQELELLEHLLPIVKFVQILHSKLGYQLARQTAGEMTFRKFIELNSGGNKEIFNSLKTAFDDFKLGWNTVISLVDRYQLPDNKPTIKDDSPVVLGLVEQKDSGIYLCAILYHLVNIQNKFLQEVIEIPPGTCKSLKFLDEPSFGFGSSISKTKPETPNGYCLQSMYLDQ</sequence>